<dbReference type="Proteomes" id="UP000322000">
    <property type="component" value="Chromosome 1"/>
</dbReference>
<evidence type="ECO:0000256" key="2">
    <source>
        <dbReference type="SAM" id="SignalP"/>
    </source>
</evidence>
<gene>
    <name evidence="4" type="primary">LOC113503012</name>
</gene>
<sequence length="348" mass="40431">MARISYLVCCVCLIQTALAVKVKVVMHSDQEDSKMDEDETPRTESWDHKKRIEVTMLPFLKTRKHIEDKQVEYEDDKPTTEKPKQLHPNEMIFPLIYRQSHINSMFKFGENWYTWSTEKRTDGSKAINYYICYDEPKRCDDIGWERTDALPKCAFQIDSLLPEDRACINSFGVEPHSGGVCDGAEQMKVTEIVRACGPRIRSLWRFVRVGRRPPNAAKPADVNSLICEDEEECFITIEYRIHHDRITFSLHEPTRGQTFKSVLKREVAEEEKAAVTESRPRLVHRSKKVVREEEPPRGGNKKYHIRNKSKTEGKGIAKERNDSSGYGNRRLVKNKIKVREDVSEDISE</sequence>
<keyword evidence="3" id="KW-1185">Reference proteome</keyword>
<accession>A0A7E5WIN1</accession>
<dbReference type="OrthoDB" id="7384554at2759"/>
<feature type="region of interest" description="Disordered" evidence="1">
    <location>
        <begin position="274"/>
        <end position="329"/>
    </location>
</feature>
<protein>
    <submittedName>
        <fullName evidence="4">Uncharacterized protein LOC113503012</fullName>
    </submittedName>
</protein>
<organism evidence="3 4">
    <name type="scientific">Trichoplusia ni</name>
    <name type="common">Cabbage looper</name>
    <dbReference type="NCBI Taxonomy" id="7111"/>
    <lineage>
        <taxon>Eukaryota</taxon>
        <taxon>Metazoa</taxon>
        <taxon>Ecdysozoa</taxon>
        <taxon>Arthropoda</taxon>
        <taxon>Hexapoda</taxon>
        <taxon>Insecta</taxon>
        <taxon>Pterygota</taxon>
        <taxon>Neoptera</taxon>
        <taxon>Endopterygota</taxon>
        <taxon>Lepidoptera</taxon>
        <taxon>Glossata</taxon>
        <taxon>Ditrysia</taxon>
        <taxon>Noctuoidea</taxon>
        <taxon>Noctuidae</taxon>
        <taxon>Plusiinae</taxon>
        <taxon>Trichoplusia</taxon>
    </lineage>
</organism>
<evidence type="ECO:0000256" key="1">
    <source>
        <dbReference type="SAM" id="MobiDB-lite"/>
    </source>
</evidence>
<dbReference type="RefSeq" id="XP_026740635.1">
    <property type="nucleotide sequence ID" value="XM_026884834.1"/>
</dbReference>
<dbReference type="GeneID" id="113503012"/>
<proteinExistence type="predicted"/>
<reference evidence="4" key="1">
    <citation type="submission" date="2025-08" db="UniProtKB">
        <authorList>
            <consortium name="RefSeq"/>
        </authorList>
    </citation>
    <scope>IDENTIFICATION</scope>
</reference>
<feature type="compositionally biased region" description="Basic residues" evidence="1">
    <location>
        <begin position="299"/>
        <end position="308"/>
    </location>
</feature>
<dbReference type="AlphaFoldDB" id="A0A7E5WIN1"/>
<name>A0A7E5WIN1_TRINI</name>
<dbReference type="KEGG" id="tnl:113503012"/>
<feature type="compositionally biased region" description="Basic and acidic residues" evidence="1">
    <location>
        <begin position="309"/>
        <end position="322"/>
    </location>
</feature>
<evidence type="ECO:0000313" key="3">
    <source>
        <dbReference type="Proteomes" id="UP000322000"/>
    </source>
</evidence>
<feature type="signal peptide" evidence="2">
    <location>
        <begin position="1"/>
        <end position="19"/>
    </location>
</feature>
<feature type="chain" id="PRO_5028920780" evidence="2">
    <location>
        <begin position="20"/>
        <end position="348"/>
    </location>
</feature>
<keyword evidence="2" id="KW-0732">Signal</keyword>
<dbReference type="InParanoid" id="A0A7E5WIN1"/>
<evidence type="ECO:0000313" key="4">
    <source>
        <dbReference type="RefSeq" id="XP_026740635.1"/>
    </source>
</evidence>